<comment type="caution">
    <text evidence="6">The sequence shown here is derived from an EMBL/GenBank/DDBJ whole genome shotgun (WGS) entry which is preliminary data.</text>
</comment>
<evidence type="ECO:0000256" key="5">
    <source>
        <dbReference type="RuleBase" id="RU361193"/>
    </source>
</evidence>
<dbReference type="AlphaFoldDB" id="A0A7J0DD22"/>
<evidence type="ECO:0000256" key="1">
    <source>
        <dbReference type="ARBA" id="ARBA00004240"/>
    </source>
</evidence>
<evidence type="ECO:0000256" key="3">
    <source>
        <dbReference type="ARBA" id="ARBA00022824"/>
    </source>
</evidence>
<dbReference type="OrthoDB" id="8118055at2759"/>
<keyword evidence="5 6" id="KW-0378">Hydrolase</keyword>
<dbReference type="GO" id="GO:0016020">
    <property type="term" value="C:membrane"/>
    <property type="evidence" value="ECO:0007669"/>
    <property type="project" value="InterPro"/>
</dbReference>
<gene>
    <name evidence="6" type="ORF">Acr_00g0019120</name>
</gene>
<dbReference type="InterPro" id="IPR036026">
    <property type="entry name" value="Seven-hairpin_glycosidases"/>
</dbReference>
<dbReference type="PANTHER" id="PTHR45679:SF5">
    <property type="entry name" value="ER DEGRADATION-ENHANCING ALPHA-MANNOSIDASE-LIKE PROTEIN 1"/>
    <property type="match status" value="1"/>
</dbReference>
<organism evidence="6 7">
    <name type="scientific">Actinidia rufa</name>
    <dbReference type="NCBI Taxonomy" id="165716"/>
    <lineage>
        <taxon>Eukaryota</taxon>
        <taxon>Viridiplantae</taxon>
        <taxon>Streptophyta</taxon>
        <taxon>Embryophyta</taxon>
        <taxon>Tracheophyta</taxon>
        <taxon>Spermatophyta</taxon>
        <taxon>Magnoliopsida</taxon>
        <taxon>eudicotyledons</taxon>
        <taxon>Gunneridae</taxon>
        <taxon>Pentapetalae</taxon>
        <taxon>asterids</taxon>
        <taxon>Ericales</taxon>
        <taxon>Actinidiaceae</taxon>
        <taxon>Actinidia</taxon>
    </lineage>
</organism>
<dbReference type="InterPro" id="IPR044674">
    <property type="entry name" value="EDEM1/2/3"/>
</dbReference>
<dbReference type="Gene3D" id="1.50.10.10">
    <property type="match status" value="1"/>
</dbReference>
<dbReference type="GO" id="GO:0005509">
    <property type="term" value="F:calcium ion binding"/>
    <property type="evidence" value="ECO:0007669"/>
    <property type="project" value="InterPro"/>
</dbReference>
<dbReference type="GO" id="GO:1904380">
    <property type="term" value="P:endoplasmic reticulum mannose trimming"/>
    <property type="evidence" value="ECO:0007669"/>
    <property type="project" value="InterPro"/>
</dbReference>
<reference evidence="7" key="1">
    <citation type="submission" date="2019-07" db="EMBL/GenBank/DDBJ databases">
        <title>De Novo Assembly of kiwifruit Actinidia rufa.</title>
        <authorList>
            <person name="Sugita-Konishi S."/>
            <person name="Sato K."/>
            <person name="Mori E."/>
            <person name="Abe Y."/>
            <person name="Kisaki G."/>
            <person name="Hamano K."/>
            <person name="Suezawa K."/>
            <person name="Otani M."/>
            <person name="Fukuda T."/>
            <person name="Manabe T."/>
            <person name="Gomi K."/>
            <person name="Tabuchi M."/>
            <person name="Akimitsu K."/>
            <person name="Kataoka I."/>
        </authorList>
    </citation>
    <scope>NUCLEOTIDE SEQUENCE [LARGE SCALE GENOMIC DNA]</scope>
    <source>
        <strain evidence="7">cv. Fuchu</strain>
    </source>
</reference>
<keyword evidence="7" id="KW-1185">Reference proteome</keyword>
<evidence type="ECO:0000256" key="2">
    <source>
        <dbReference type="ARBA" id="ARBA00007658"/>
    </source>
</evidence>
<protein>
    <recommendedName>
        <fullName evidence="5">alpha-1,2-Mannosidase</fullName>
        <ecNumber evidence="5">3.2.1.-</ecNumber>
    </recommendedName>
</protein>
<comment type="subcellular location">
    <subcellularLocation>
        <location evidence="1">Endoplasmic reticulum</location>
    </subcellularLocation>
</comment>
<evidence type="ECO:0000313" key="6">
    <source>
        <dbReference type="EMBL" id="GFS31773.1"/>
    </source>
</evidence>
<dbReference type="EC" id="3.2.1.-" evidence="5"/>
<dbReference type="SUPFAM" id="SSF48225">
    <property type="entry name" value="Seven-hairpin glycosidases"/>
    <property type="match status" value="1"/>
</dbReference>
<sequence>MWFYHAYDNYMTYAFPHDELKPLTKTYTDSLVELGNLKLERLLQEYNGSALTLVESLSSLVIMGNNTEIERAVLWLSENLTFDVDARINLFECNIRVLEGLVSAHILATDSTNRLVQGNYKNLLLSLADDLGRRFLPAFDTPTGLPYAWINLKESTSPSGDVAVSDARNILDMAHGTVSTIYLPVQYGVFNPPLPLPLPPICSAINGQVLVGDITAANSSHREFFSVWEKFGVLSERGVIAGGSGRGDMLRVTDVWLDCQGSLEIFLFRGLGSCSGRGSFRSGLWLN</sequence>
<dbReference type="GO" id="GO:0044322">
    <property type="term" value="C:endoplasmic reticulum quality control compartment"/>
    <property type="evidence" value="ECO:0007669"/>
    <property type="project" value="GOC"/>
</dbReference>
<keyword evidence="4" id="KW-0325">Glycoprotein</keyword>
<dbReference type="EMBL" id="BJWL01000151">
    <property type="protein sequence ID" value="GFS31773.1"/>
    <property type="molecule type" value="Genomic_DNA"/>
</dbReference>
<proteinExistence type="inferred from homology"/>
<comment type="similarity">
    <text evidence="2 5">Belongs to the glycosyl hydrolase 47 family.</text>
</comment>
<dbReference type="GO" id="GO:0004571">
    <property type="term" value="F:mannosyl-oligosaccharide 1,2-alpha-mannosidase activity"/>
    <property type="evidence" value="ECO:0007669"/>
    <property type="project" value="InterPro"/>
</dbReference>
<evidence type="ECO:0000313" key="7">
    <source>
        <dbReference type="Proteomes" id="UP000585474"/>
    </source>
</evidence>
<keyword evidence="3" id="KW-0256">Endoplasmic reticulum</keyword>
<dbReference type="InterPro" id="IPR001382">
    <property type="entry name" value="Glyco_hydro_47"/>
</dbReference>
<dbReference type="PANTHER" id="PTHR45679">
    <property type="entry name" value="ER DEGRADATION-ENHANCING ALPHA-MANNOSIDASE-LIKE PROTEIN 2"/>
    <property type="match status" value="1"/>
</dbReference>
<dbReference type="InterPro" id="IPR012341">
    <property type="entry name" value="6hp_glycosidase-like_sf"/>
</dbReference>
<dbReference type="GO" id="GO:0005975">
    <property type="term" value="P:carbohydrate metabolic process"/>
    <property type="evidence" value="ECO:0007669"/>
    <property type="project" value="InterPro"/>
</dbReference>
<dbReference type="Pfam" id="PF01532">
    <property type="entry name" value="Glyco_hydro_47"/>
    <property type="match status" value="1"/>
</dbReference>
<dbReference type="Proteomes" id="UP000585474">
    <property type="component" value="Unassembled WGS sequence"/>
</dbReference>
<dbReference type="PRINTS" id="PR00747">
    <property type="entry name" value="GLYHDRLASE47"/>
</dbReference>
<evidence type="ECO:0000256" key="4">
    <source>
        <dbReference type="ARBA" id="ARBA00023180"/>
    </source>
</evidence>
<accession>A0A7J0DD22</accession>
<keyword evidence="5" id="KW-0326">Glycosidase</keyword>
<name>A0A7J0DD22_9ERIC</name>